<organism evidence="1">
    <name type="scientific">marine sediment metagenome</name>
    <dbReference type="NCBI Taxonomy" id="412755"/>
    <lineage>
        <taxon>unclassified sequences</taxon>
        <taxon>metagenomes</taxon>
        <taxon>ecological metagenomes</taxon>
    </lineage>
</organism>
<dbReference type="EMBL" id="LAZR01026490">
    <property type="protein sequence ID" value="KKL68560.1"/>
    <property type="molecule type" value="Genomic_DNA"/>
</dbReference>
<gene>
    <name evidence="1" type="ORF">LCGC14_2123730</name>
</gene>
<evidence type="ECO:0000313" key="1">
    <source>
        <dbReference type="EMBL" id="KKL68560.1"/>
    </source>
</evidence>
<proteinExistence type="predicted"/>
<dbReference type="AlphaFoldDB" id="A0A0F9GGJ1"/>
<protein>
    <submittedName>
        <fullName evidence="1">Uncharacterized protein</fullName>
    </submittedName>
</protein>
<comment type="caution">
    <text evidence="1">The sequence shown here is derived from an EMBL/GenBank/DDBJ whole genome shotgun (WGS) entry which is preliminary data.</text>
</comment>
<sequence length="98" mass="11928">MDVKQGREVVERYRSLLCLMQYPEEAGPFDREPTPREAMSHIYGMLDRMEEFLNTAERQDFFWISPDWDKFNRWLGFVQGVLWLHGDFTLVQMREHNR</sequence>
<reference evidence="1" key="1">
    <citation type="journal article" date="2015" name="Nature">
        <title>Complex archaea that bridge the gap between prokaryotes and eukaryotes.</title>
        <authorList>
            <person name="Spang A."/>
            <person name="Saw J.H."/>
            <person name="Jorgensen S.L."/>
            <person name="Zaremba-Niedzwiedzka K."/>
            <person name="Martijn J."/>
            <person name="Lind A.E."/>
            <person name="van Eijk R."/>
            <person name="Schleper C."/>
            <person name="Guy L."/>
            <person name="Ettema T.J."/>
        </authorList>
    </citation>
    <scope>NUCLEOTIDE SEQUENCE</scope>
</reference>
<accession>A0A0F9GGJ1</accession>
<name>A0A0F9GGJ1_9ZZZZ</name>